<dbReference type="RefSeq" id="WP_044386372.1">
    <property type="nucleotide sequence ID" value="NZ_CP010849.1"/>
</dbReference>
<dbReference type="HOGENOM" id="CLU_2720483_0_0_11"/>
<gene>
    <name evidence="1" type="ORF">TU94_29940</name>
</gene>
<dbReference type="KEGG" id="scw:TU94_29940"/>
<accession>A0A0C5G8G0</accession>
<evidence type="ECO:0000313" key="2">
    <source>
        <dbReference type="Proteomes" id="UP000032234"/>
    </source>
</evidence>
<name>A0A0C5G8G0_9ACTN</name>
<dbReference type="AlphaFoldDB" id="A0A0C5G8G0"/>
<organism evidence="1 2">
    <name type="scientific">Streptomyces cyaneogriseus subsp. noncyanogenus</name>
    <dbReference type="NCBI Taxonomy" id="477245"/>
    <lineage>
        <taxon>Bacteria</taxon>
        <taxon>Bacillati</taxon>
        <taxon>Actinomycetota</taxon>
        <taxon>Actinomycetes</taxon>
        <taxon>Kitasatosporales</taxon>
        <taxon>Streptomycetaceae</taxon>
        <taxon>Streptomyces</taxon>
    </lineage>
</organism>
<protein>
    <submittedName>
        <fullName evidence="1">Uncharacterized protein</fullName>
    </submittedName>
</protein>
<evidence type="ECO:0000313" key="1">
    <source>
        <dbReference type="EMBL" id="AJP05030.1"/>
    </source>
</evidence>
<sequence length="72" mass="7384">MPPCVDCGDGLGPRLPRRRCGAGGALAGKTASVTRRSTLTSLLCAASRIRACFAAGCSSWPVMRSVTASSKK</sequence>
<dbReference type="Proteomes" id="UP000032234">
    <property type="component" value="Chromosome"/>
</dbReference>
<proteinExistence type="predicted"/>
<reference evidence="1 2" key="1">
    <citation type="submission" date="2015-02" db="EMBL/GenBank/DDBJ databases">
        <title>Genome sequence of thermotolerant Streptomyces cyaneogriseus subsp. Noncyanogenus NMWT1, the producer of nematocidal antibiotics nemadectin.</title>
        <authorList>
            <person name="Wang H."/>
            <person name="Li C."/>
            <person name="Xiang W."/>
            <person name="Wang X."/>
        </authorList>
    </citation>
    <scope>NUCLEOTIDE SEQUENCE [LARGE SCALE GENOMIC DNA]</scope>
    <source>
        <strain evidence="1 2">NMWT 1</strain>
    </source>
</reference>
<dbReference type="EMBL" id="CP010849">
    <property type="protein sequence ID" value="AJP05030.1"/>
    <property type="molecule type" value="Genomic_DNA"/>
</dbReference>
<keyword evidence="2" id="KW-1185">Reference proteome</keyword>